<dbReference type="EMBL" id="BKCP01008404">
    <property type="protein sequence ID" value="GER48934.1"/>
    <property type="molecule type" value="Genomic_DNA"/>
</dbReference>
<sequence>MACRQTANWRFVQHPVIIEGDGWRIMQIGDDRPMPDGLPQSKCAALFLSGDNQRTDIEDVVSVKQVAGGVEEGLGVLKPDAASLVAGKWRLEQAVLRRRPLTPLAPRLF</sequence>
<evidence type="ECO:0000313" key="1">
    <source>
        <dbReference type="EMBL" id="GER48934.1"/>
    </source>
</evidence>
<protein>
    <submittedName>
        <fullName evidence="1">Xanthine dehydrogenase family protein</fullName>
    </submittedName>
</protein>
<organism evidence="1 2">
    <name type="scientific">Striga asiatica</name>
    <name type="common">Asiatic witchweed</name>
    <name type="synonym">Buchnera asiatica</name>
    <dbReference type="NCBI Taxonomy" id="4170"/>
    <lineage>
        <taxon>Eukaryota</taxon>
        <taxon>Viridiplantae</taxon>
        <taxon>Streptophyta</taxon>
        <taxon>Embryophyta</taxon>
        <taxon>Tracheophyta</taxon>
        <taxon>Spermatophyta</taxon>
        <taxon>Magnoliopsida</taxon>
        <taxon>eudicotyledons</taxon>
        <taxon>Gunneridae</taxon>
        <taxon>Pentapetalae</taxon>
        <taxon>asterids</taxon>
        <taxon>lamiids</taxon>
        <taxon>Lamiales</taxon>
        <taxon>Orobanchaceae</taxon>
        <taxon>Buchnereae</taxon>
        <taxon>Striga</taxon>
    </lineage>
</organism>
<keyword evidence="2" id="KW-1185">Reference proteome</keyword>
<gene>
    <name evidence="1" type="ORF">STAS_26142</name>
</gene>
<dbReference type="Proteomes" id="UP000325081">
    <property type="component" value="Unassembled WGS sequence"/>
</dbReference>
<name>A0A5A7QUM0_STRAF</name>
<proteinExistence type="predicted"/>
<dbReference type="AlphaFoldDB" id="A0A5A7QUM0"/>
<comment type="caution">
    <text evidence="1">The sequence shown here is derived from an EMBL/GenBank/DDBJ whole genome shotgun (WGS) entry which is preliminary data.</text>
</comment>
<evidence type="ECO:0000313" key="2">
    <source>
        <dbReference type="Proteomes" id="UP000325081"/>
    </source>
</evidence>
<accession>A0A5A7QUM0</accession>
<reference evidence="2" key="1">
    <citation type="journal article" date="2019" name="Curr. Biol.">
        <title>Genome Sequence of Striga asiatica Provides Insight into the Evolution of Plant Parasitism.</title>
        <authorList>
            <person name="Yoshida S."/>
            <person name="Kim S."/>
            <person name="Wafula E.K."/>
            <person name="Tanskanen J."/>
            <person name="Kim Y.M."/>
            <person name="Honaas L."/>
            <person name="Yang Z."/>
            <person name="Spallek T."/>
            <person name="Conn C.E."/>
            <person name="Ichihashi Y."/>
            <person name="Cheong K."/>
            <person name="Cui S."/>
            <person name="Der J.P."/>
            <person name="Gundlach H."/>
            <person name="Jiao Y."/>
            <person name="Hori C."/>
            <person name="Ishida J.K."/>
            <person name="Kasahara H."/>
            <person name="Kiba T."/>
            <person name="Kim M.S."/>
            <person name="Koo N."/>
            <person name="Laohavisit A."/>
            <person name="Lee Y.H."/>
            <person name="Lumba S."/>
            <person name="McCourt P."/>
            <person name="Mortimer J.C."/>
            <person name="Mutuku J.M."/>
            <person name="Nomura T."/>
            <person name="Sasaki-Sekimoto Y."/>
            <person name="Seto Y."/>
            <person name="Wang Y."/>
            <person name="Wakatake T."/>
            <person name="Sakakibara H."/>
            <person name="Demura T."/>
            <person name="Yamaguchi S."/>
            <person name="Yoneyama K."/>
            <person name="Manabe R.I."/>
            <person name="Nelson D.C."/>
            <person name="Schulman A.H."/>
            <person name="Timko M.P."/>
            <person name="dePamphilis C.W."/>
            <person name="Choi D."/>
            <person name="Shirasu K."/>
        </authorList>
    </citation>
    <scope>NUCLEOTIDE SEQUENCE [LARGE SCALE GENOMIC DNA]</scope>
    <source>
        <strain evidence="2">cv. UVA1</strain>
    </source>
</reference>